<gene>
    <name evidence="1" type="ORF">OZSIB_4344</name>
</gene>
<dbReference type="EMBL" id="QOQW01000058">
    <property type="protein sequence ID" value="RCK72662.1"/>
    <property type="molecule type" value="Genomic_DNA"/>
</dbReference>
<comment type="caution">
    <text evidence="1">The sequence shown here is derived from an EMBL/GenBank/DDBJ whole genome shotgun (WGS) entry which is preliminary data.</text>
</comment>
<name>A0A367Z5Y2_9BACT</name>
<dbReference type="AlphaFoldDB" id="A0A367Z5Y2"/>
<organism evidence="1 2">
    <name type="scientific">Candidatus Ozemobacter sibiricus</name>
    <dbReference type="NCBI Taxonomy" id="2268124"/>
    <lineage>
        <taxon>Bacteria</taxon>
        <taxon>Candidatus Ozemobacteria</taxon>
        <taxon>Candidatus Ozemobacterales</taxon>
        <taxon>Candidatus Ozemobacteraceae</taxon>
        <taxon>Candidatus Ozemobacter</taxon>
    </lineage>
</organism>
<protein>
    <submittedName>
        <fullName evidence="1">Cell division protein FtsI [Peptidoglycan synthetase]</fullName>
    </submittedName>
</protein>
<dbReference type="Proteomes" id="UP000252355">
    <property type="component" value="Unassembled WGS sequence"/>
</dbReference>
<reference evidence="1 2" key="1">
    <citation type="submission" date="2018-05" db="EMBL/GenBank/DDBJ databases">
        <title>A metagenomic window into the 2 km-deep terrestrial subsurface aquifer revealed taxonomically and functionally diverse microbial community comprising novel uncultured bacterial lineages.</title>
        <authorList>
            <person name="Kadnikov V.V."/>
            <person name="Mardanov A.V."/>
            <person name="Beletsky A.V."/>
            <person name="Banks D."/>
            <person name="Pimenov N.V."/>
            <person name="Frank Y.A."/>
            <person name="Karnachuk O.V."/>
            <person name="Ravin N.V."/>
        </authorList>
    </citation>
    <scope>NUCLEOTIDE SEQUENCE [LARGE SCALE GENOMIC DNA]</scope>
    <source>
        <strain evidence="1">BY5</strain>
    </source>
</reference>
<accession>A0A367Z5Y2</accession>
<dbReference type="GO" id="GO:0051301">
    <property type="term" value="P:cell division"/>
    <property type="evidence" value="ECO:0007669"/>
    <property type="project" value="UniProtKB-KW"/>
</dbReference>
<sequence length="275" mass="31501">MWELVPEETRAPVTAEHIRQAKERLITERAVHLDSLGERLKDPAVKRVVEVVLTGKTDTTIGRADRDVELCMDLGLIIWDDGLRIANPIYQEIIPRLLSQNMQDNISGLEFPWLKSDGTLDMPLLLKKFQAFWRRHSETWEQQAEYVEAFPHLLVMAFLQRITNGGGRIEREYAAGRGRVDLAIEYGGAWSIIEIKLVHPQDGREGTIAEGLEQVARYRDRLKKSEGVAGFPETYLLVFDRRPETRARPWEERLTWETRPDPLGADRPPITVVGA</sequence>
<keyword evidence="1" id="KW-0131">Cell cycle</keyword>
<evidence type="ECO:0000313" key="1">
    <source>
        <dbReference type="EMBL" id="RCK72662.1"/>
    </source>
</evidence>
<proteinExistence type="predicted"/>
<evidence type="ECO:0000313" key="2">
    <source>
        <dbReference type="Proteomes" id="UP000252355"/>
    </source>
</evidence>
<keyword evidence="1" id="KW-0132">Cell division</keyword>